<dbReference type="Proteomes" id="UP000248729">
    <property type="component" value="Unassembled WGS sequence"/>
</dbReference>
<proteinExistence type="predicted"/>
<dbReference type="Gene3D" id="3.40.50.980">
    <property type="match status" value="2"/>
</dbReference>
<dbReference type="PANTHER" id="PTHR43767">
    <property type="entry name" value="LONG-CHAIN-FATTY-ACID--COA LIGASE"/>
    <property type="match status" value="1"/>
</dbReference>
<reference evidence="10 11" key="1">
    <citation type="submission" date="2018-06" db="EMBL/GenBank/DDBJ databases">
        <title>Freshwater and sediment microbial communities from various areas in North America, analyzing microbe dynamics in response to fracking.</title>
        <authorList>
            <person name="Lamendella R."/>
        </authorList>
    </citation>
    <scope>NUCLEOTIDE SEQUENCE [LARGE SCALE GENOMIC DNA]</scope>
    <source>
        <strain evidence="10 11">99A</strain>
    </source>
</reference>
<dbReference type="InterPro" id="IPR025110">
    <property type="entry name" value="AMP-bd_C"/>
</dbReference>
<organism evidence="10 11">
    <name type="scientific">Vibrio diazotrophicus</name>
    <dbReference type="NCBI Taxonomy" id="685"/>
    <lineage>
        <taxon>Bacteria</taxon>
        <taxon>Pseudomonadati</taxon>
        <taxon>Pseudomonadota</taxon>
        <taxon>Gammaproteobacteria</taxon>
        <taxon>Vibrionales</taxon>
        <taxon>Vibrionaceae</taxon>
        <taxon>Vibrio</taxon>
    </lineage>
</organism>
<evidence type="ECO:0000256" key="6">
    <source>
        <dbReference type="ARBA" id="ARBA00039545"/>
    </source>
</evidence>
<dbReference type="SUPFAM" id="SSF56801">
    <property type="entry name" value="Acetyl-CoA synthetase-like"/>
    <property type="match status" value="1"/>
</dbReference>
<evidence type="ECO:0000256" key="2">
    <source>
        <dbReference type="ARBA" id="ARBA00005005"/>
    </source>
</evidence>
<evidence type="ECO:0000256" key="5">
    <source>
        <dbReference type="ARBA" id="ARBA00026121"/>
    </source>
</evidence>
<dbReference type="InterPro" id="IPR050237">
    <property type="entry name" value="ATP-dep_AMP-bd_enzyme"/>
</dbReference>
<dbReference type="Gene3D" id="2.30.38.10">
    <property type="entry name" value="Luciferase, Domain 3"/>
    <property type="match status" value="1"/>
</dbReference>
<accession>A0A329E4L1</accession>
<evidence type="ECO:0000259" key="8">
    <source>
        <dbReference type="Pfam" id="PF00501"/>
    </source>
</evidence>
<dbReference type="GO" id="GO:0016020">
    <property type="term" value="C:membrane"/>
    <property type="evidence" value="ECO:0007669"/>
    <property type="project" value="UniProtKB-SubCell"/>
</dbReference>
<dbReference type="InterPro" id="IPR020845">
    <property type="entry name" value="AMP-binding_CS"/>
</dbReference>
<dbReference type="PANTHER" id="PTHR43767:SF8">
    <property type="entry name" value="LONG-CHAIN-FATTY-ACID--COA LIGASE"/>
    <property type="match status" value="1"/>
</dbReference>
<dbReference type="InterPro" id="IPR000873">
    <property type="entry name" value="AMP-dep_synth/lig_dom"/>
</dbReference>
<keyword evidence="3" id="KW-0436">Ligase</keyword>
<evidence type="ECO:0000313" key="11">
    <source>
        <dbReference type="Proteomes" id="UP000248729"/>
    </source>
</evidence>
<keyword evidence="4" id="KW-0472">Membrane</keyword>
<name>A0A329E4L1_VIBDI</name>
<comment type="pathway">
    <text evidence="2">Lipid metabolism; fatty acid beta-oxidation.</text>
</comment>
<dbReference type="RefSeq" id="WP_112404588.1">
    <property type="nucleotide sequence ID" value="NZ_QLTR01000033.1"/>
</dbReference>
<evidence type="ECO:0000256" key="4">
    <source>
        <dbReference type="ARBA" id="ARBA00023136"/>
    </source>
</evidence>
<dbReference type="Pfam" id="PF13193">
    <property type="entry name" value="AMP-binding_C"/>
    <property type="match status" value="1"/>
</dbReference>
<dbReference type="GO" id="GO:0004467">
    <property type="term" value="F:long-chain fatty acid-CoA ligase activity"/>
    <property type="evidence" value="ECO:0007669"/>
    <property type="project" value="UniProtKB-EC"/>
</dbReference>
<comment type="subcellular location">
    <subcellularLocation>
        <location evidence="1">Membrane</location>
        <topology evidence="1">Peripheral membrane protein</topology>
    </subcellularLocation>
</comment>
<dbReference type="InterPro" id="IPR045851">
    <property type="entry name" value="AMP-bd_C_sf"/>
</dbReference>
<dbReference type="CDD" id="cd05936">
    <property type="entry name" value="FC-FACS_FadD_like"/>
    <property type="match status" value="1"/>
</dbReference>
<dbReference type="EMBL" id="QLTR01000033">
    <property type="protein sequence ID" value="RAS58016.1"/>
    <property type="molecule type" value="Genomic_DNA"/>
</dbReference>
<dbReference type="AlphaFoldDB" id="A0A329E4L1"/>
<dbReference type="EC" id="6.2.1.3" evidence="5"/>
<evidence type="ECO:0000259" key="9">
    <source>
        <dbReference type="Pfam" id="PF13193"/>
    </source>
</evidence>
<gene>
    <name evidence="10" type="ORF">DET48_13310</name>
</gene>
<feature type="domain" description="AMP-binding enzyme C-terminal" evidence="9">
    <location>
        <begin position="442"/>
        <end position="515"/>
    </location>
</feature>
<feature type="domain" description="AMP-dependent synthetase/ligase" evidence="8">
    <location>
        <begin position="23"/>
        <end position="392"/>
    </location>
</feature>
<comment type="caution">
    <text evidence="10">The sequence shown here is derived from an EMBL/GenBank/DDBJ whole genome shotgun (WGS) entry which is preliminary data.</text>
</comment>
<evidence type="ECO:0000256" key="3">
    <source>
        <dbReference type="ARBA" id="ARBA00022598"/>
    </source>
</evidence>
<dbReference type="Pfam" id="PF00501">
    <property type="entry name" value="AMP-binding"/>
    <property type="match status" value="1"/>
</dbReference>
<sequence>MIKDAYHYTNKFNNLAQLLEDGFSRYSDKPAFHCLGQTLTYEDVEQKSRYLAQWLQHECGLEAGDRIAIQLPNLTQYPIAAYAALRAGLIIVNTNPLYTSREMKHQFSDSGAKALIILEDLVPKYQAIESELNIKHVIVTSAPDLLTQQEQDRGNYSDFNSAISAGKHLPAVAENSAIADDIAVIQYTGGTTGVSKGACLTHNNLMANAAQMNIRLTQKMIEGEDSFVCPLPLYHIYAFTVNMISLFSVGVQNILIPNPRDIDGFVNTLKNVRFSGLSGINTLFMGLCQHPEISSVDFSHLKVTVSGGSMLTSKAFHVWYQTTGCTITEGWGLSETSPVITLNEFGKEQVGCVGIPLLETEVQVWDINNKPLAQGEVGELVVKGPQVMPGYWQRPDETNNSIINGFFKTGDVGLIKTDGQVQIVDRLKDMIIVSGFNVYPNEVEDILCSHQHIFEAAVVGDHDEHTGELVHAHVATLEPLDEGDVIHFCRQHLTNYKVPKRITFHEQLPKSAVGKVLRRELRNTQYTKS</sequence>
<protein>
    <recommendedName>
        <fullName evidence="6">Long-chain-fatty-acid--CoA ligase</fullName>
        <ecNumber evidence="5">6.2.1.3</ecNumber>
    </recommendedName>
    <alternativeName>
        <fullName evidence="7">Long-chain acyl-CoA synthetase</fullName>
    </alternativeName>
</protein>
<evidence type="ECO:0000256" key="7">
    <source>
        <dbReference type="ARBA" id="ARBA00042773"/>
    </source>
</evidence>
<evidence type="ECO:0000313" key="10">
    <source>
        <dbReference type="EMBL" id="RAS58016.1"/>
    </source>
</evidence>
<dbReference type="Gene3D" id="3.30.300.30">
    <property type="match status" value="1"/>
</dbReference>
<dbReference type="PROSITE" id="PS00455">
    <property type="entry name" value="AMP_BINDING"/>
    <property type="match status" value="1"/>
</dbReference>
<evidence type="ECO:0000256" key="1">
    <source>
        <dbReference type="ARBA" id="ARBA00004170"/>
    </source>
</evidence>